<dbReference type="RefSeq" id="WP_386811323.1">
    <property type="nucleotide sequence ID" value="NZ_JBHTIH010000002.1"/>
</dbReference>
<proteinExistence type="predicted"/>
<feature type="region of interest" description="Disordered" evidence="1">
    <location>
        <begin position="1"/>
        <end position="51"/>
    </location>
</feature>
<comment type="caution">
    <text evidence="2">The sequence shown here is derived from an EMBL/GenBank/DDBJ whole genome shotgun (WGS) entry which is preliminary data.</text>
</comment>
<feature type="compositionally biased region" description="Basic and acidic residues" evidence="1">
    <location>
        <begin position="8"/>
        <end position="51"/>
    </location>
</feature>
<evidence type="ECO:0000256" key="1">
    <source>
        <dbReference type="SAM" id="MobiDB-lite"/>
    </source>
</evidence>
<dbReference type="EMBL" id="JBHTIH010000002">
    <property type="protein sequence ID" value="MFD0738399.1"/>
    <property type="molecule type" value="Genomic_DNA"/>
</dbReference>
<reference evidence="3" key="1">
    <citation type="journal article" date="2019" name="Int. J. Syst. Evol. Microbiol.">
        <title>The Global Catalogue of Microorganisms (GCM) 10K type strain sequencing project: providing services to taxonomists for standard genome sequencing and annotation.</title>
        <authorList>
            <consortium name="The Broad Institute Genomics Platform"/>
            <consortium name="The Broad Institute Genome Sequencing Center for Infectious Disease"/>
            <person name="Wu L."/>
            <person name="Ma J."/>
        </authorList>
    </citation>
    <scope>NUCLEOTIDE SEQUENCE [LARGE SCALE GENOMIC DNA]</scope>
    <source>
        <strain evidence="3">CCUG 55491</strain>
    </source>
</reference>
<evidence type="ECO:0000313" key="3">
    <source>
        <dbReference type="Proteomes" id="UP001597090"/>
    </source>
</evidence>
<keyword evidence="3" id="KW-1185">Reference proteome</keyword>
<name>A0ABW2YJ49_9GAMM</name>
<dbReference type="Proteomes" id="UP001597090">
    <property type="component" value="Unassembled WGS sequence"/>
</dbReference>
<sequence>MAKPNYSFEKRQREIAKKKKQDEKLAKKQAAKDEANPPTEPAEHEKTDGGQ</sequence>
<organism evidence="2 3">
    <name type="scientific">Lysobacter koreensis</name>
    <dbReference type="NCBI Taxonomy" id="266122"/>
    <lineage>
        <taxon>Bacteria</taxon>
        <taxon>Pseudomonadati</taxon>
        <taxon>Pseudomonadota</taxon>
        <taxon>Gammaproteobacteria</taxon>
        <taxon>Lysobacterales</taxon>
        <taxon>Lysobacteraceae</taxon>
        <taxon>Lysobacter</taxon>
    </lineage>
</organism>
<gene>
    <name evidence="2" type="ORF">ACFQZQ_03745</name>
</gene>
<accession>A0ABW2YJ49</accession>
<evidence type="ECO:0000313" key="2">
    <source>
        <dbReference type="EMBL" id="MFD0738399.1"/>
    </source>
</evidence>
<protein>
    <submittedName>
        <fullName evidence="2">Uncharacterized protein</fullName>
    </submittedName>
</protein>